<dbReference type="Proteomes" id="UP001431209">
    <property type="component" value="Unassembled WGS sequence"/>
</dbReference>
<evidence type="ECO:0000313" key="3">
    <source>
        <dbReference type="Proteomes" id="UP001431209"/>
    </source>
</evidence>
<keyword evidence="1 2" id="KW-0812">Transmembrane</keyword>
<keyword evidence="3" id="KW-1185">Reference proteome</keyword>
<accession>A0AAW2ZA48</accession>
<sequence>MGGAIATLFSHKYPTLVNRLILLTPAGLPWPLPFGSSLLSIPYLGWVMFCLVTTFVLTLEKSIGENFFDIKYSQKSIKQQLELRIKGGLTHYIDYMTNSVANFPLTRCVKEATNVGKHSRPTLIVWGQYDTTTPSDVCFPQWHNLFKNNKDCTFVVVKDVRHNFFNEEVELSNKVITSWILGQDFNYNPIKHSNIGAIDIKLDERDIEIKRFWNENEHLFGTYMI</sequence>
<keyword evidence="1" id="KW-0472">Membrane</keyword>
<feature type="transmembrane region" description="Helical" evidence="1">
    <location>
        <begin position="38"/>
        <end position="59"/>
    </location>
</feature>
<keyword evidence="1" id="KW-1133">Transmembrane helix</keyword>
<dbReference type="InterPro" id="IPR029058">
    <property type="entry name" value="AB_hydrolase_fold"/>
</dbReference>
<dbReference type="EMBL" id="JAOPGA020001203">
    <property type="protein sequence ID" value="KAL0486163.1"/>
    <property type="molecule type" value="Genomic_DNA"/>
</dbReference>
<reference evidence="2 3" key="1">
    <citation type="submission" date="2024-03" db="EMBL/GenBank/DDBJ databases">
        <title>The Acrasis kona genome and developmental transcriptomes reveal deep origins of eukaryotic multicellular pathways.</title>
        <authorList>
            <person name="Sheikh S."/>
            <person name="Fu C.-J."/>
            <person name="Brown M.W."/>
            <person name="Baldauf S.L."/>
        </authorList>
    </citation>
    <scope>NUCLEOTIDE SEQUENCE [LARGE SCALE GENOMIC DNA]</scope>
    <source>
        <strain evidence="2 3">ATCC MYA-3509</strain>
    </source>
</reference>
<dbReference type="SUPFAM" id="SSF53474">
    <property type="entry name" value="alpha/beta-Hydrolases"/>
    <property type="match status" value="1"/>
</dbReference>
<dbReference type="Gene3D" id="3.40.50.1820">
    <property type="entry name" value="alpha/beta hydrolase"/>
    <property type="match status" value="1"/>
</dbReference>
<proteinExistence type="predicted"/>
<name>A0AAW2ZA48_9EUKA</name>
<evidence type="ECO:0000256" key="1">
    <source>
        <dbReference type="SAM" id="Phobius"/>
    </source>
</evidence>
<dbReference type="AlphaFoldDB" id="A0AAW2ZA48"/>
<comment type="caution">
    <text evidence="2">The sequence shown here is derived from an EMBL/GenBank/DDBJ whole genome shotgun (WGS) entry which is preliminary data.</text>
</comment>
<evidence type="ECO:0000313" key="2">
    <source>
        <dbReference type="EMBL" id="KAL0486163.1"/>
    </source>
</evidence>
<protein>
    <submittedName>
        <fullName evidence="2">1 TM domain-containing transmembrane protein</fullName>
    </submittedName>
</protein>
<organism evidence="2 3">
    <name type="scientific">Acrasis kona</name>
    <dbReference type="NCBI Taxonomy" id="1008807"/>
    <lineage>
        <taxon>Eukaryota</taxon>
        <taxon>Discoba</taxon>
        <taxon>Heterolobosea</taxon>
        <taxon>Tetramitia</taxon>
        <taxon>Eutetramitia</taxon>
        <taxon>Acrasidae</taxon>
        <taxon>Acrasis</taxon>
    </lineage>
</organism>
<gene>
    <name evidence="2" type="ORF">AKO1_001850</name>
</gene>